<organism evidence="1">
    <name type="scientific">Triticum urartu</name>
    <name type="common">Red wild einkorn</name>
    <name type="synonym">Crithodium urartu</name>
    <dbReference type="NCBI Taxonomy" id="4572"/>
    <lineage>
        <taxon>Eukaryota</taxon>
        <taxon>Viridiplantae</taxon>
        <taxon>Streptophyta</taxon>
        <taxon>Embryophyta</taxon>
        <taxon>Tracheophyta</taxon>
        <taxon>Spermatophyta</taxon>
        <taxon>Magnoliopsida</taxon>
        <taxon>Liliopsida</taxon>
        <taxon>Poales</taxon>
        <taxon>Poaceae</taxon>
        <taxon>BOP clade</taxon>
        <taxon>Pooideae</taxon>
        <taxon>Triticodae</taxon>
        <taxon>Triticeae</taxon>
        <taxon>Triticinae</taxon>
        <taxon>Triticum</taxon>
    </lineage>
</organism>
<sequence>MHSVLFDLLRMGHPHGSISSVLNFLWCLWKARNDFLFDRKKALPHQVHIAALALASDCYDNLPCLPSKQDQAHNQLPPNQLPMQGRTLKTDLLIVGPKIYSDAAYRTKKVPGLLQGEVATGVGVYISMPFNQKEINVQVQASASPTSTPLQAEALALSFAAHLASQLNIAQPTFLLDCLALALAVASGCAFARLRMVFFNLLRLFVIHDKNTTKYHVKVLFS</sequence>
<gene>
    <name evidence="1" type="ORF">TRIUR3_07023</name>
</gene>
<evidence type="ECO:0008006" key="2">
    <source>
        <dbReference type="Google" id="ProtNLM"/>
    </source>
</evidence>
<dbReference type="PANTHER" id="PTHR34146:SF10">
    <property type="entry name" value="RNASE H TYPE-1 DOMAIN-CONTAINING PROTEIN"/>
    <property type="match status" value="1"/>
</dbReference>
<protein>
    <recommendedName>
        <fullName evidence="2">RNase H type-1 domain-containing protein</fullName>
    </recommendedName>
</protein>
<dbReference type="PANTHER" id="PTHR34146">
    <property type="entry name" value="POLYNUCLEOTIDYL TRANSFERASE, RIBONUCLEASE H-LIKE SUPERFAMILY PROTEIN-RELATED"/>
    <property type="match status" value="1"/>
</dbReference>
<proteinExistence type="predicted"/>
<dbReference type="EMBL" id="KD121334">
    <property type="protein sequence ID" value="EMS59394.1"/>
    <property type="molecule type" value="Genomic_DNA"/>
</dbReference>
<accession>M8AFE1</accession>
<dbReference type="AlphaFoldDB" id="M8AFE1"/>
<dbReference type="OMA" id="NGICCSR"/>
<dbReference type="STRING" id="4572.M8AFE1"/>
<reference evidence="1" key="1">
    <citation type="journal article" date="2013" name="Nature">
        <title>Draft genome of the wheat A-genome progenitor Triticum urartu.</title>
        <authorList>
            <person name="Ling H.Q."/>
            <person name="Zhao S."/>
            <person name="Liu D."/>
            <person name="Wang J."/>
            <person name="Sun H."/>
            <person name="Zhang C."/>
            <person name="Fan H."/>
            <person name="Li D."/>
            <person name="Dong L."/>
            <person name="Tao Y."/>
            <person name="Gao C."/>
            <person name="Wu H."/>
            <person name="Li Y."/>
            <person name="Cui Y."/>
            <person name="Guo X."/>
            <person name="Zheng S."/>
            <person name="Wang B."/>
            <person name="Yu K."/>
            <person name="Liang Q."/>
            <person name="Yang W."/>
            <person name="Lou X."/>
            <person name="Chen J."/>
            <person name="Feng M."/>
            <person name="Jian J."/>
            <person name="Zhang X."/>
            <person name="Luo G."/>
            <person name="Jiang Y."/>
            <person name="Liu J."/>
            <person name="Wang Z."/>
            <person name="Sha Y."/>
            <person name="Zhang B."/>
            <person name="Wu H."/>
            <person name="Tang D."/>
            <person name="Shen Q."/>
            <person name="Xue P."/>
            <person name="Zou S."/>
            <person name="Wang X."/>
            <person name="Liu X."/>
            <person name="Wang F."/>
            <person name="Yang Y."/>
            <person name="An X."/>
            <person name="Dong Z."/>
            <person name="Zhang K."/>
            <person name="Zhang X."/>
            <person name="Luo M.C."/>
            <person name="Dvorak J."/>
            <person name="Tong Y."/>
            <person name="Wang J."/>
            <person name="Yang H."/>
            <person name="Li Z."/>
            <person name="Wang D."/>
            <person name="Zhang A."/>
            <person name="Wang J."/>
        </authorList>
    </citation>
    <scope>NUCLEOTIDE SEQUENCE</scope>
</reference>
<evidence type="ECO:0000313" key="1">
    <source>
        <dbReference type="EMBL" id="EMS59394.1"/>
    </source>
</evidence>
<name>M8AFE1_TRIUA</name>